<organism evidence="8 9">
    <name type="scientific">Candidatus Allocopromorpha excrementigallinarum</name>
    <dbReference type="NCBI Taxonomy" id="2840742"/>
    <lineage>
        <taxon>Bacteria</taxon>
        <taxon>Bacillati</taxon>
        <taxon>Bacillota</taxon>
        <taxon>Clostridia</taxon>
        <taxon>Eubacteriales</taxon>
        <taxon>Eubacteriaceae</taxon>
        <taxon>Eubacteriaceae incertae sedis</taxon>
        <taxon>Candidatus Allocopromorpha</taxon>
    </lineage>
</organism>
<dbReference type="CDD" id="cd00130">
    <property type="entry name" value="PAS"/>
    <property type="match status" value="1"/>
</dbReference>
<dbReference type="Pfam" id="PF25601">
    <property type="entry name" value="AAA_lid_14"/>
    <property type="match status" value="1"/>
</dbReference>
<keyword evidence="3" id="KW-0805">Transcription regulation</keyword>
<dbReference type="PROSITE" id="PS00688">
    <property type="entry name" value="SIGMA54_INTERACT_3"/>
    <property type="match status" value="1"/>
</dbReference>
<feature type="domain" description="PAS" evidence="7">
    <location>
        <begin position="114"/>
        <end position="165"/>
    </location>
</feature>
<evidence type="ECO:0000313" key="9">
    <source>
        <dbReference type="Proteomes" id="UP000824090"/>
    </source>
</evidence>
<keyword evidence="4" id="KW-0238">DNA-binding</keyword>
<dbReference type="PANTHER" id="PTHR32071">
    <property type="entry name" value="TRANSCRIPTIONAL REGULATORY PROTEIN"/>
    <property type="match status" value="1"/>
</dbReference>
<dbReference type="InterPro" id="IPR025944">
    <property type="entry name" value="Sigma_54_int_dom_CS"/>
</dbReference>
<dbReference type="InterPro" id="IPR002197">
    <property type="entry name" value="HTH_Fis"/>
</dbReference>
<dbReference type="SMART" id="SM00382">
    <property type="entry name" value="AAA"/>
    <property type="match status" value="1"/>
</dbReference>
<dbReference type="InterPro" id="IPR002078">
    <property type="entry name" value="Sigma_54_int"/>
</dbReference>
<evidence type="ECO:0000259" key="7">
    <source>
        <dbReference type="PROSITE" id="PS50112"/>
    </source>
</evidence>
<dbReference type="PROSITE" id="PS50045">
    <property type="entry name" value="SIGMA54_INTERACT_4"/>
    <property type="match status" value="1"/>
</dbReference>
<dbReference type="SUPFAM" id="SSF46689">
    <property type="entry name" value="Homeodomain-like"/>
    <property type="match status" value="1"/>
</dbReference>
<dbReference type="SUPFAM" id="SSF52540">
    <property type="entry name" value="P-loop containing nucleoside triphosphate hydrolases"/>
    <property type="match status" value="1"/>
</dbReference>
<comment type="caution">
    <text evidence="8">The sequence shown here is derived from an EMBL/GenBank/DDBJ whole genome shotgun (WGS) entry which is preliminary data.</text>
</comment>
<dbReference type="Gene3D" id="3.40.50.300">
    <property type="entry name" value="P-loop containing nucleotide triphosphate hydrolases"/>
    <property type="match status" value="1"/>
</dbReference>
<dbReference type="InterPro" id="IPR025943">
    <property type="entry name" value="Sigma_54_int_dom_ATP-bd_2"/>
</dbReference>
<keyword evidence="5" id="KW-0804">Transcription</keyword>
<dbReference type="InterPro" id="IPR058031">
    <property type="entry name" value="AAA_lid_NorR"/>
</dbReference>
<dbReference type="InterPro" id="IPR009057">
    <property type="entry name" value="Homeodomain-like_sf"/>
</dbReference>
<dbReference type="InterPro" id="IPR013767">
    <property type="entry name" value="PAS_fold"/>
</dbReference>
<dbReference type="EMBL" id="DVMP01000095">
    <property type="protein sequence ID" value="HIU25880.1"/>
    <property type="molecule type" value="Genomic_DNA"/>
</dbReference>
<keyword evidence="1" id="KW-0547">Nucleotide-binding</keyword>
<dbReference type="PANTHER" id="PTHR32071:SF57">
    <property type="entry name" value="C4-DICARBOXYLATE TRANSPORT TRANSCRIPTIONAL REGULATORY PROTEIN DCTD"/>
    <property type="match status" value="1"/>
</dbReference>
<dbReference type="PROSITE" id="PS00675">
    <property type="entry name" value="SIGMA54_INTERACT_1"/>
    <property type="match status" value="1"/>
</dbReference>
<dbReference type="Gene3D" id="1.10.10.60">
    <property type="entry name" value="Homeodomain-like"/>
    <property type="match status" value="1"/>
</dbReference>
<dbReference type="InterPro" id="IPR025662">
    <property type="entry name" value="Sigma_54_int_dom_ATP-bd_1"/>
</dbReference>
<dbReference type="PROSITE" id="PS00676">
    <property type="entry name" value="SIGMA54_INTERACT_2"/>
    <property type="match status" value="1"/>
</dbReference>
<dbReference type="GO" id="GO:0043565">
    <property type="term" value="F:sequence-specific DNA binding"/>
    <property type="evidence" value="ECO:0007669"/>
    <property type="project" value="InterPro"/>
</dbReference>
<evidence type="ECO:0000256" key="1">
    <source>
        <dbReference type="ARBA" id="ARBA00022741"/>
    </source>
</evidence>
<dbReference type="Pfam" id="PF02954">
    <property type="entry name" value="HTH_8"/>
    <property type="match status" value="1"/>
</dbReference>
<dbReference type="InterPro" id="IPR003593">
    <property type="entry name" value="AAA+_ATPase"/>
</dbReference>
<evidence type="ECO:0000259" key="6">
    <source>
        <dbReference type="PROSITE" id="PS50045"/>
    </source>
</evidence>
<reference evidence="8" key="1">
    <citation type="submission" date="2020-10" db="EMBL/GenBank/DDBJ databases">
        <authorList>
            <person name="Gilroy R."/>
        </authorList>
    </citation>
    <scope>NUCLEOTIDE SEQUENCE</scope>
    <source>
        <strain evidence="8">ChiHcec3-6078</strain>
    </source>
</reference>
<dbReference type="AlphaFoldDB" id="A0A9D1L6D8"/>
<dbReference type="Gene3D" id="3.30.450.20">
    <property type="entry name" value="PAS domain"/>
    <property type="match status" value="1"/>
</dbReference>
<dbReference type="GO" id="GO:0005524">
    <property type="term" value="F:ATP binding"/>
    <property type="evidence" value="ECO:0007669"/>
    <property type="project" value="UniProtKB-KW"/>
</dbReference>
<evidence type="ECO:0000256" key="2">
    <source>
        <dbReference type="ARBA" id="ARBA00022840"/>
    </source>
</evidence>
<gene>
    <name evidence="8" type="ORF">IAC50_05235</name>
</gene>
<dbReference type="InterPro" id="IPR027417">
    <property type="entry name" value="P-loop_NTPase"/>
</dbReference>
<dbReference type="PROSITE" id="PS50112">
    <property type="entry name" value="PAS"/>
    <property type="match status" value="1"/>
</dbReference>
<evidence type="ECO:0000256" key="3">
    <source>
        <dbReference type="ARBA" id="ARBA00023015"/>
    </source>
</evidence>
<protein>
    <submittedName>
        <fullName evidence="8">Sigma 54-interacting transcriptional regulator</fullName>
    </submittedName>
</protein>
<dbReference type="GO" id="GO:0006355">
    <property type="term" value="P:regulation of DNA-templated transcription"/>
    <property type="evidence" value="ECO:0007669"/>
    <property type="project" value="InterPro"/>
</dbReference>
<dbReference type="Pfam" id="PF00158">
    <property type="entry name" value="Sigma54_activat"/>
    <property type="match status" value="1"/>
</dbReference>
<proteinExistence type="predicted"/>
<evidence type="ECO:0000256" key="5">
    <source>
        <dbReference type="ARBA" id="ARBA00023163"/>
    </source>
</evidence>
<feature type="domain" description="Sigma-54 factor interaction" evidence="6">
    <location>
        <begin position="250"/>
        <end position="479"/>
    </location>
</feature>
<dbReference type="Proteomes" id="UP000824090">
    <property type="component" value="Unassembled WGS sequence"/>
</dbReference>
<dbReference type="SMART" id="SM00091">
    <property type="entry name" value="PAS"/>
    <property type="match status" value="2"/>
</dbReference>
<dbReference type="Gene3D" id="1.10.8.60">
    <property type="match status" value="1"/>
</dbReference>
<name>A0A9D1L6D8_9FIRM</name>
<dbReference type="FunFam" id="3.40.50.300:FF:000006">
    <property type="entry name" value="DNA-binding transcriptional regulator NtrC"/>
    <property type="match status" value="1"/>
</dbReference>
<reference evidence="8" key="2">
    <citation type="journal article" date="2021" name="PeerJ">
        <title>Extensive microbial diversity within the chicken gut microbiome revealed by metagenomics and culture.</title>
        <authorList>
            <person name="Gilroy R."/>
            <person name="Ravi A."/>
            <person name="Getino M."/>
            <person name="Pursley I."/>
            <person name="Horton D.L."/>
            <person name="Alikhan N.F."/>
            <person name="Baker D."/>
            <person name="Gharbi K."/>
            <person name="Hall N."/>
            <person name="Watson M."/>
            <person name="Adriaenssens E.M."/>
            <person name="Foster-Nyarko E."/>
            <person name="Jarju S."/>
            <person name="Secka A."/>
            <person name="Antonio M."/>
            <person name="Oren A."/>
            <person name="Chaudhuri R.R."/>
            <person name="La Ragione R."/>
            <person name="Hildebrand F."/>
            <person name="Pallen M.J."/>
        </authorList>
    </citation>
    <scope>NUCLEOTIDE SEQUENCE</scope>
    <source>
        <strain evidence="8">ChiHcec3-6078</strain>
    </source>
</reference>
<dbReference type="InterPro" id="IPR035965">
    <property type="entry name" value="PAS-like_dom_sf"/>
</dbReference>
<dbReference type="InterPro" id="IPR000014">
    <property type="entry name" value="PAS"/>
</dbReference>
<dbReference type="PRINTS" id="PR01590">
    <property type="entry name" value="HTHFIS"/>
</dbReference>
<keyword evidence="2" id="KW-0067">ATP-binding</keyword>
<dbReference type="CDD" id="cd00009">
    <property type="entry name" value="AAA"/>
    <property type="match status" value="1"/>
</dbReference>
<dbReference type="SUPFAM" id="SSF55785">
    <property type="entry name" value="PYP-like sensor domain (PAS domain)"/>
    <property type="match status" value="1"/>
</dbReference>
<evidence type="ECO:0000256" key="4">
    <source>
        <dbReference type="ARBA" id="ARBA00023125"/>
    </source>
</evidence>
<accession>A0A9D1L6D8</accession>
<dbReference type="Pfam" id="PF00989">
    <property type="entry name" value="PAS"/>
    <property type="match status" value="1"/>
</dbReference>
<sequence>MVTESSPYASATETPLYGFAAADLKSCKIIYADPAFSQIVNQGKGGELTSLDDFLDRDSLEQIHKCESRLEIKRDRYYCLQIQKAEEEGLILLGIYDMSKITRLEEENRNLFLLNKQLREVFEIYNYDTICIADSNGTVEFAGEACARHCGISQEDIIGMNMYDLEREKHFYPAVTVRVLESQKEEIIMQDTKIGVKLCTIGVPVFDEENRLSKVISISRDFSREIDIAKSMIKLSSQEYQSDGKEEVSVLTCDEKIYNLMEMMKRAAKTNATIMLYGETGTGKSLFANYIHNLSNRAGNAFISVNCGAIPESLIESELFGYEKGAFTGASSDGKTGLLERAQNGTVFFDEIGDLPLPQQVKLLHVLQDRAITRVGGNESIKLNIRVIAATNKDLERMVKEGEFREDLFYRLNVVSFEVPRLRDRKEDIFMLITHFMNKYNQENGSYKEISDNAIKYLSNYTWPGNIRELENTIEMLCVVTPENVIDVKHLPPKFFDKTNYIDEKKQSVEVKGISTLKKATAEMEKQLIELAIKKHDGNQQKIADELGVDRSTITRKINAYNLKELNKK</sequence>
<evidence type="ECO:0000313" key="8">
    <source>
        <dbReference type="EMBL" id="HIU25880.1"/>
    </source>
</evidence>